<dbReference type="PANTHER" id="PTHR43248">
    <property type="entry name" value="2-SUCCINYL-6-HYDROXY-2,4-CYCLOHEXADIENE-1-CARBOXYLATE SYNTHASE"/>
    <property type="match status" value="1"/>
</dbReference>
<name>A0A9X2H246_9MICO</name>
<keyword evidence="7" id="KW-1185">Reference proteome</keyword>
<dbReference type="AlphaFoldDB" id="A0A9X2H246"/>
<reference evidence="6" key="1">
    <citation type="submission" date="2022-06" db="EMBL/GenBank/DDBJ databases">
        <title>Sequencing the genomes of 1000 actinobacteria strains.</title>
        <authorList>
            <person name="Klenk H.-P."/>
        </authorList>
    </citation>
    <scope>NUCLEOTIDE SEQUENCE</scope>
    <source>
        <strain evidence="6">DSM 22016</strain>
    </source>
</reference>
<feature type="domain" description="Peptidase S33 tripeptidyl aminopeptidase-like C-terminal" evidence="5">
    <location>
        <begin position="423"/>
        <end position="525"/>
    </location>
</feature>
<keyword evidence="3" id="KW-0378">Hydrolase</keyword>
<comment type="similarity">
    <text evidence="1">Belongs to the peptidase S33 family.</text>
</comment>
<protein>
    <submittedName>
        <fullName evidence="6">Pimeloyl-ACP methyl ester carboxylesterase</fullName>
    </submittedName>
</protein>
<dbReference type="GO" id="GO:0016787">
    <property type="term" value="F:hydrolase activity"/>
    <property type="evidence" value="ECO:0007669"/>
    <property type="project" value="UniProtKB-KW"/>
</dbReference>
<dbReference type="Gene3D" id="3.40.50.1820">
    <property type="entry name" value="alpha/beta hydrolase"/>
    <property type="match status" value="1"/>
</dbReference>
<comment type="caution">
    <text evidence="6">The sequence shown here is derived from an EMBL/GenBank/DDBJ whole genome shotgun (WGS) entry which is preliminary data.</text>
</comment>
<dbReference type="InterPro" id="IPR051601">
    <property type="entry name" value="Serine_prot/Carboxylest_S33"/>
</dbReference>
<evidence type="ECO:0000259" key="5">
    <source>
        <dbReference type="Pfam" id="PF08386"/>
    </source>
</evidence>
<evidence type="ECO:0000313" key="7">
    <source>
        <dbReference type="Proteomes" id="UP001139722"/>
    </source>
</evidence>
<evidence type="ECO:0000313" key="6">
    <source>
        <dbReference type="EMBL" id="MCP2371193.1"/>
    </source>
</evidence>
<dbReference type="EMBL" id="JAMZDY010000001">
    <property type="protein sequence ID" value="MCP2371193.1"/>
    <property type="molecule type" value="Genomic_DNA"/>
</dbReference>
<accession>A0A9X2H246</accession>
<dbReference type="OrthoDB" id="3252468at2"/>
<organism evidence="6 7">
    <name type="scientific">Agromyces terreus</name>
    <dbReference type="NCBI Taxonomy" id="424795"/>
    <lineage>
        <taxon>Bacteria</taxon>
        <taxon>Bacillati</taxon>
        <taxon>Actinomycetota</taxon>
        <taxon>Actinomycetes</taxon>
        <taxon>Micrococcales</taxon>
        <taxon>Microbacteriaceae</taxon>
        <taxon>Agromyces</taxon>
    </lineage>
</organism>
<evidence type="ECO:0000256" key="4">
    <source>
        <dbReference type="SAM" id="Phobius"/>
    </source>
</evidence>
<sequence length="525" mass="55121">MTDSSTRVSRRGSEGRMPRAGVRAAAIAASLSVLLALTACVPAFLQPQKAESTPTGEQVDAELEPFYGQVLAWQGCGDGLECTTATAPLDWSDPSAGEIDLALVRHRATGERLGSLLVNPGGPGGSGYDFIADSLDYAVGEPLQQHFDVVGFDPRGVGRSSAVACYDPADMDSFLFDIVPGERGSDEWIQNTLQVKTDFGAACGEGTGDLLGEIDTQSAARDLDMLRAALGDDALNYLGYSYGTFLGATYAGLFPDRVGRLVLDGAIDPAAKEEDVSREQAVGFESAMRAYLADCLAGADCPFSGTVDESMDEISRLLASVDASPIRGSDGREVGADTLVTAIVYPLYSADSWPYLSQMFDAVMLGDADAALSFADGYYGRNPDGTYSDNSTESFLAINCLDYAYQSDVAVMREKAASIAAAAPVIGPYFSYGDLGCIQWPVASTAERAPIHAEGAAPIVVIGTTNDPATPYTWAVSLADQLDSGVLVTYEGEGHTAYNKSNDCVGDAVEAYFVDGTVPADGLTC</sequence>
<keyword evidence="2" id="KW-0732">Signal</keyword>
<proteinExistence type="inferred from homology"/>
<dbReference type="Proteomes" id="UP001139722">
    <property type="component" value="Unassembled WGS sequence"/>
</dbReference>
<evidence type="ECO:0000256" key="2">
    <source>
        <dbReference type="ARBA" id="ARBA00022729"/>
    </source>
</evidence>
<evidence type="ECO:0000256" key="3">
    <source>
        <dbReference type="ARBA" id="ARBA00022801"/>
    </source>
</evidence>
<dbReference type="Pfam" id="PF08386">
    <property type="entry name" value="Abhydrolase_4"/>
    <property type="match status" value="1"/>
</dbReference>
<evidence type="ECO:0000256" key="1">
    <source>
        <dbReference type="ARBA" id="ARBA00010088"/>
    </source>
</evidence>
<dbReference type="InterPro" id="IPR029058">
    <property type="entry name" value="AB_hydrolase_fold"/>
</dbReference>
<keyword evidence="4" id="KW-0812">Transmembrane</keyword>
<dbReference type="RefSeq" id="WP_157000012.1">
    <property type="nucleotide sequence ID" value="NZ_BAAANU010000036.1"/>
</dbReference>
<dbReference type="InterPro" id="IPR013595">
    <property type="entry name" value="Pept_S33_TAP-like_C"/>
</dbReference>
<feature type="transmembrane region" description="Helical" evidence="4">
    <location>
        <begin position="21"/>
        <end position="45"/>
    </location>
</feature>
<dbReference type="PANTHER" id="PTHR43248:SF29">
    <property type="entry name" value="TRIPEPTIDYL AMINOPEPTIDASE"/>
    <property type="match status" value="1"/>
</dbReference>
<keyword evidence="4" id="KW-0472">Membrane</keyword>
<dbReference type="SUPFAM" id="SSF53474">
    <property type="entry name" value="alpha/beta-Hydrolases"/>
    <property type="match status" value="1"/>
</dbReference>
<keyword evidence="4" id="KW-1133">Transmembrane helix</keyword>
<gene>
    <name evidence="6" type="ORF">BJ978_001869</name>
</gene>